<evidence type="ECO:0000313" key="3">
    <source>
        <dbReference type="EMBL" id="GEU80894.1"/>
    </source>
</evidence>
<dbReference type="Gene3D" id="3.30.420.10">
    <property type="entry name" value="Ribonuclease H-like superfamily/Ribonuclease H"/>
    <property type="match status" value="1"/>
</dbReference>
<evidence type="ECO:0000256" key="1">
    <source>
        <dbReference type="SAM" id="MobiDB-lite"/>
    </source>
</evidence>
<dbReference type="EMBL" id="BKCJ010008166">
    <property type="protein sequence ID" value="GEU80894.1"/>
    <property type="molecule type" value="Genomic_DNA"/>
</dbReference>
<keyword evidence="3" id="KW-0808">Transferase</keyword>
<dbReference type="SUPFAM" id="SSF53098">
    <property type="entry name" value="Ribonuclease H-like"/>
    <property type="match status" value="1"/>
</dbReference>
<feature type="domain" description="Integrase catalytic" evidence="2">
    <location>
        <begin position="810"/>
        <end position="996"/>
    </location>
</feature>
<comment type="caution">
    <text evidence="3">The sequence shown here is derived from an EMBL/GenBank/DDBJ whole genome shotgun (WGS) entry which is preliminary data.</text>
</comment>
<dbReference type="Gene3D" id="3.30.70.270">
    <property type="match status" value="1"/>
</dbReference>
<feature type="region of interest" description="Disordered" evidence="1">
    <location>
        <begin position="240"/>
        <end position="291"/>
    </location>
</feature>
<dbReference type="InterPro" id="IPR036397">
    <property type="entry name" value="RNaseH_sf"/>
</dbReference>
<dbReference type="GO" id="GO:0003676">
    <property type="term" value="F:nucleic acid binding"/>
    <property type="evidence" value="ECO:0007669"/>
    <property type="project" value="InterPro"/>
</dbReference>
<dbReference type="InterPro" id="IPR012337">
    <property type="entry name" value="RNaseH-like_sf"/>
</dbReference>
<keyword evidence="3" id="KW-0695">RNA-directed DNA polymerase</keyword>
<proteinExistence type="predicted"/>
<organism evidence="3">
    <name type="scientific">Tanacetum cinerariifolium</name>
    <name type="common">Dalmatian daisy</name>
    <name type="synonym">Chrysanthemum cinerariifolium</name>
    <dbReference type="NCBI Taxonomy" id="118510"/>
    <lineage>
        <taxon>Eukaryota</taxon>
        <taxon>Viridiplantae</taxon>
        <taxon>Streptophyta</taxon>
        <taxon>Embryophyta</taxon>
        <taxon>Tracheophyta</taxon>
        <taxon>Spermatophyta</taxon>
        <taxon>Magnoliopsida</taxon>
        <taxon>eudicotyledons</taxon>
        <taxon>Gunneridae</taxon>
        <taxon>Pentapetalae</taxon>
        <taxon>asterids</taxon>
        <taxon>campanulids</taxon>
        <taxon>Asterales</taxon>
        <taxon>Asteraceae</taxon>
        <taxon>Asteroideae</taxon>
        <taxon>Anthemideae</taxon>
        <taxon>Anthemidinae</taxon>
        <taxon>Tanacetum</taxon>
    </lineage>
</organism>
<gene>
    <name evidence="3" type="ORF">Tci_052872</name>
</gene>
<dbReference type="InterPro" id="IPR043128">
    <property type="entry name" value="Rev_trsase/Diguanyl_cyclase"/>
</dbReference>
<dbReference type="InterPro" id="IPR005162">
    <property type="entry name" value="Retrotrans_gag_dom"/>
</dbReference>
<dbReference type="Pfam" id="PF03732">
    <property type="entry name" value="Retrotrans_gag"/>
    <property type="match status" value="1"/>
</dbReference>
<dbReference type="PROSITE" id="PS50994">
    <property type="entry name" value="INTEGRASE"/>
    <property type="match status" value="1"/>
</dbReference>
<accession>A0A6L2N8N0</accession>
<dbReference type="GO" id="GO:0015074">
    <property type="term" value="P:DNA integration"/>
    <property type="evidence" value="ECO:0007669"/>
    <property type="project" value="InterPro"/>
</dbReference>
<dbReference type="InterPro" id="IPR041577">
    <property type="entry name" value="RT_RNaseH_2"/>
</dbReference>
<reference evidence="3" key="1">
    <citation type="journal article" date="2019" name="Sci. Rep.">
        <title>Draft genome of Tanacetum cinerariifolium, the natural source of mosquito coil.</title>
        <authorList>
            <person name="Yamashiro T."/>
            <person name="Shiraishi A."/>
            <person name="Satake H."/>
            <person name="Nakayama K."/>
        </authorList>
    </citation>
    <scope>NUCLEOTIDE SEQUENCE</scope>
</reference>
<dbReference type="GO" id="GO:0003964">
    <property type="term" value="F:RNA-directed DNA polymerase activity"/>
    <property type="evidence" value="ECO:0007669"/>
    <property type="project" value="UniProtKB-KW"/>
</dbReference>
<sequence>MSTNEQTPLSQTTFAVRNTLGKEQILQDSGMPASDAALRERRDLKKRLESGHVCSMTRSPEPRRGRSEIRGKVCLHTQTTQGVGHTKVAAETLKAATRVFAQGKQSLLLNNAITKEHPHEGWKCCHKVKIVQEDIESQNQRGKNRALRMICPNHGRKDPEDHLKIFQVAAKTERYVMPTWCHMFNSTLTGNARVWFDDLSQESIDSYDDLKKEFLENYLQQKKCIKDPVEIHNIKQRDGESTKDFVRRGKAVASNRDRKKSFPSWKQQEAGPKQNFKKGGFRNQQRSERKHDRFTLPTKTPKEILALDKGKFKPPPPMTTPMEKQNTGKFCEFHREIGHTTDECMHLRDHAKATKKGETSGKDKTLAILMGPMIIEAEMGRHFVHRMYVDGGSSSKILMNTASIDSAQRSEAKMIPTATPLVRFSGEIIWPLGQTSLLVKIGDEEHSTFAWMNFMVVRLPSPYNRIIGRPGVRRIQPADMTRVLRHIAEHMLNIYEGYLPVRQKKIGQAPERIKQSMNKWKNKVEAVLSLPSTKCLKDVHRLNGKLANLNRFLSKSPKKSLPFFKTLKKFTKKSDFQWTVEAKTTLKQMKKLIAELPMLTAPKEKKELVIYLTSARKAISAVLITKKGGKQMPIYFVTRALQGTHNHCNHGPYNKADTVKFEVDFIVERPKDDPSDIPIEEEEELSGSMDIIHRRIIMRRWFWSRSNTYEFRRNTYSLRFRFDATNHEAEYEALIAGLSIAKQMGVKIFKQMALTSSFKAFSIKQIPKGENKKADALNKIASTSFAHLSKQVLVEELKEKSIDEKGVLAVVEEEGRIWMTKIHEYLIEEILQEEKRKERAIRRKAVDYLSKWVEAKALPTNDARVVVKFLKSLFSRFGFSRAIISDRGTYFCNDQFTRVMIKYGVTHRLAITYHPQTNGQVEVSNRELKRILERTVGENRASWSDKLDDALWAFRIVFKTPIELSQLNGPNFKVNGHHVKHYFGGDIPSKVIPDLHTFPMDK</sequence>
<name>A0A6L2N8N0_TANCI</name>
<keyword evidence="3" id="KW-0548">Nucleotidyltransferase</keyword>
<dbReference type="Pfam" id="PF17919">
    <property type="entry name" value="RT_RNaseH_2"/>
    <property type="match status" value="1"/>
</dbReference>
<protein>
    <submittedName>
        <fullName evidence="3">Reverse transcriptase domain-containing protein</fullName>
    </submittedName>
</protein>
<dbReference type="InterPro" id="IPR001584">
    <property type="entry name" value="Integrase_cat-core"/>
</dbReference>
<dbReference type="PANTHER" id="PTHR48475:SF1">
    <property type="entry name" value="RNASE H TYPE-1 DOMAIN-CONTAINING PROTEIN"/>
    <property type="match status" value="1"/>
</dbReference>
<dbReference type="Pfam" id="PF00665">
    <property type="entry name" value="rve"/>
    <property type="match status" value="1"/>
</dbReference>
<feature type="compositionally biased region" description="Basic and acidic residues" evidence="1">
    <location>
        <begin position="60"/>
        <end position="69"/>
    </location>
</feature>
<dbReference type="SUPFAM" id="SSF56672">
    <property type="entry name" value="DNA/RNA polymerases"/>
    <property type="match status" value="1"/>
</dbReference>
<dbReference type="InterPro" id="IPR043502">
    <property type="entry name" value="DNA/RNA_pol_sf"/>
</dbReference>
<dbReference type="PANTHER" id="PTHR48475">
    <property type="entry name" value="RIBONUCLEASE H"/>
    <property type="match status" value="1"/>
</dbReference>
<feature type="region of interest" description="Disordered" evidence="1">
    <location>
        <begin position="49"/>
        <end position="69"/>
    </location>
</feature>
<evidence type="ECO:0000259" key="2">
    <source>
        <dbReference type="PROSITE" id="PS50994"/>
    </source>
</evidence>
<dbReference type="AlphaFoldDB" id="A0A6L2N8N0"/>